<proteinExistence type="predicted"/>
<dbReference type="OrthoDB" id="9794725at2"/>
<evidence type="ECO:0000313" key="3">
    <source>
        <dbReference type="EMBL" id="TDR53100.1"/>
    </source>
</evidence>
<feature type="domain" description="BD-FAE-like" evidence="2">
    <location>
        <begin position="24"/>
        <end position="211"/>
    </location>
</feature>
<dbReference type="PANTHER" id="PTHR48081">
    <property type="entry name" value="AB HYDROLASE SUPERFAMILY PROTEIN C4A8.06C"/>
    <property type="match status" value="1"/>
</dbReference>
<dbReference type="Proteomes" id="UP000295558">
    <property type="component" value="Unassembled WGS sequence"/>
</dbReference>
<dbReference type="PANTHER" id="PTHR48081:SF6">
    <property type="entry name" value="PEPTIDASE S9 PROLYL OLIGOPEPTIDASE CATALYTIC DOMAIN-CONTAINING PROTEIN"/>
    <property type="match status" value="1"/>
</dbReference>
<dbReference type="Gene3D" id="3.40.50.1820">
    <property type="entry name" value="alpha/beta hydrolase"/>
    <property type="match status" value="1"/>
</dbReference>
<dbReference type="RefSeq" id="WP_036073726.1">
    <property type="nucleotide sequence ID" value="NZ_JAASUO010000007.1"/>
</dbReference>
<organism evidence="3 4">
    <name type="scientific">Listeria rocourtiae</name>
    <dbReference type="NCBI Taxonomy" id="647910"/>
    <lineage>
        <taxon>Bacteria</taxon>
        <taxon>Bacillati</taxon>
        <taxon>Bacillota</taxon>
        <taxon>Bacilli</taxon>
        <taxon>Bacillales</taxon>
        <taxon>Listeriaceae</taxon>
        <taxon>Listeria</taxon>
    </lineage>
</organism>
<keyword evidence="1" id="KW-0378">Hydrolase</keyword>
<evidence type="ECO:0000256" key="1">
    <source>
        <dbReference type="ARBA" id="ARBA00022801"/>
    </source>
</evidence>
<accession>A0A4R6ZL31</accession>
<gene>
    <name evidence="3" type="ORF">DFP96_10523</name>
</gene>
<evidence type="ECO:0000313" key="4">
    <source>
        <dbReference type="Proteomes" id="UP000295558"/>
    </source>
</evidence>
<sequence>MTEIRYEGIANKDCPSLERFLVSSKHEVPAMLIFQGGGYGNRTEREGKPVAEWLNSIGIAAFIVNYRVAPYKHPVPLEDAKWAMRMVRHRAEEWGIDPNRVGAIGFSAGGHLASTLATHIDEGRPDAEDRMHQYSTRPDVLILAYPVITMRALTHQGSLHNLLGEAPTKQQILDLSNELHVTNHTPPTFLWHTEEDQVVPVDNSFIFAAALRRHNIPHSVHTFEQGNHGLGMATDNLEAKIWPKLCENWLKVRNFI</sequence>
<dbReference type="InterPro" id="IPR029058">
    <property type="entry name" value="AB_hydrolase_fold"/>
</dbReference>
<dbReference type="AlphaFoldDB" id="A0A4R6ZL31"/>
<dbReference type="STRING" id="1265846.PROCOU_16228"/>
<name>A0A4R6ZL31_9LIST</name>
<comment type="caution">
    <text evidence="3">The sequence shown here is derived from an EMBL/GenBank/DDBJ whole genome shotgun (WGS) entry which is preliminary data.</text>
</comment>
<dbReference type="SUPFAM" id="SSF53474">
    <property type="entry name" value="alpha/beta-Hydrolases"/>
    <property type="match status" value="1"/>
</dbReference>
<dbReference type="GO" id="GO:0016787">
    <property type="term" value="F:hydrolase activity"/>
    <property type="evidence" value="ECO:0007669"/>
    <property type="project" value="UniProtKB-KW"/>
</dbReference>
<dbReference type="InterPro" id="IPR049492">
    <property type="entry name" value="BD-FAE-like_dom"/>
</dbReference>
<protein>
    <submittedName>
        <fullName evidence="3">Prolyl oligopeptidase family protein</fullName>
    </submittedName>
</protein>
<dbReference type="Pfam" id="PF20434">
    <property type="entry name" value="BD-FAE"/>
    <property type="match status" value="1"/>
</dbReference>
<evidence type="ECO:0000259" key="2">
    <source>
        <dbReference type="Pfam" id="PF20434"/>
    </source>
</evidence>
<keyword evidence="4" id="KW-1185">Reference proteome</keyword>
<dbReference type="EMBL" id="SNZK01000005">
    <property type="protein sequence ID" value="TDR53100.1"/>
    <property type="molecule type" value="Genomic_DNA"/>
</dbReference>
<reference evidence="3 4" key="1">
    <citation type="submission" date="2019-03" db="EMBL/GenBank/DDBJ databases">
        <title>Genomic Encyclopedia of Type Strains, Phase III (KMG-III): the genomes of soil and plant-associated and newly described type strains.</title>
        <authorList>
            <person name="Whitman W."/>
        </authorList>
    </citation>
    <scope>NUCLEOTIDE SEQUENCE [LARGE SCALE GENOMIC DNA]</scope>
    <source>
        <strain evidence="3 4">CECT 7972</strain>
    </source>
</reference>
<dbReference type="InterPro" id="IPR050300">
    <property type="entry name" value="GDXG_lipolytic_enzyme"/>
</dbReference>